<dbReference type="HOGENOM" id="CLU_009958_4_1_1"/>
<keyword evidence="2" id="KW-1185">Reference proteome</keyword>
<dbReference type="Gene3D" id="3.30.420.40">
    <property type="match status" value="1"/>
</dbReference>
<reference evidence="1 2" key="1">
    <citation type="submission" date="2013-12" db="EMBL/GenBank/DDBJ databases">
        <authorList>
            <person name="Cubeta M."/>
            <person name="Pakala S."/>
            <person name="Fedorova N."/>
            <person name="Thomas E."/>
            <person name="Dean R."/>
            <person name="Jabaji S."/>
            <person name="Neate S."/>
            <person name="Toda T."/>
            <person name="Tavantzis S."/>
            <person name="Vilgalys R."/>
            <person name="Bharathan N."/>
            <person name="Pakala S."/>
            <person name="Losada L.S."/>
            <person name="Zafar N."/>
            <person name="Nierman W."/>
        </authorList>
    </citation>
    <scope>NUCLEOTIDE SEQUENCE [LARGE SCALE GENOMIC DNA]</scope>
    <source>
        <strain evidence="1 2">123E</strain>
    </source>
</reference>
<dbReference type="PANTHER" id="PTHR14187:SF5">
    <property type="entry name" value="HEAT SHOCK 70 KDA PROTEIN 12A"/>
    <property type="match status" value="1"/>
</dbReference>
<evidence type="ECO:0000313" key="1">
    <source>
        <dbReference type="EMBL" id="KEP44954.1"/>
    </source>
</evidence>
<comment type="caution">
    <text evidence="1">The sequence shown here is derived from an EMBL/GenBank/DDBJ whole genome shotgun (WGS) entry which is preliminary data.</text>
</comment>
<dbReference type="Gene3D" id="3.90.640.10">
    <property type="entry name" value="Actin, Chain A, domain 4"/>
    <property type="match status" value="1"/>
</dbReference>
<dbReference type="SUPFAM" id="SSF53067">
    <property type="entry name" value="Actin-like ATPase domain"/>
    <property type="match status" value="1"/>
</dbReference>
<dbReference type="STRING" id="1423351.A0A074RDS5"/>
<dbReference type="AlphaFoldDB" id="A0A074RDS5"/>
<dbReference type="EMBL" id="AZST01002482">
    <property type="protein sequence ID" value="KEP44954.1"/>
    <property type="molecule type" value="Genomic_DNA"/>
</dbReference>
<dbReference type="CDD" id="cd10170">
    <property type="entry name" value="ASKHA_NBD_HSP70"/>
    <property type="match status" value="1"/>
</dbReference>
<proteinExistence type="predicted"/>
<accession>A0A074RDS5</accession>
<evidence type="ECO:0000313" key="2">
    <source>
        <dbReference type="Proteomes" id="UP000027456"/>
    </source>
</evidence>
<protein>
    <submittedName>
        <fullName evidence="1">Heat shock 70 kDa protein 12A</fullName>
    </submittedName>
</protein>
<dbReference type="Proteomes" id="UP000027456">
    <property type="component" value="Unassembled WGS sequence"/>
</dbReference>
<name>A0A074RDS5_9AGAM</name>
<feature type="non-terminal residue" evidence="1">
    <location>
        <position position="357"/>
    </location>
</feature>
<dbReference type="InterPro" id="IPR043129">
    <property type="entry name" value="ATPase_NBD"/>
</dbReference>
<dbReference type="PANTHER" id="PTHR14187">
    <property type="entry name" value="ALPHA KINASE/ELONGATION FACTOR 2 KINASE"/>
    <property type="match status" value="1"/>
</dbReference>
<sequence length="357" mass="40199">MPGVTFVVCNAGSFTVETMVYSTKSVNPIRLEETRAPDRVQAGGNFVDKAVEKYLRQLLNKTKLLPEDVDEYVARGVKDFELHSKRVFKDVATDQRIEIAGTRYNNTVIGARRGRIILQGSQVKTFFDPCIDRILKSVNSQLQGSSVSHILLVGGFAQSPHLRERLKEKFEPMGCNVTTTSEPTSQAIADGAIIWYSLNNAVKRAHSYSYGIETLIPYDPRTKAHKGRQVIQWPTGAFVKGGWSQIAPEGIPVGYESVSRRSYYREYTNPDPQLSNFAEDIWCYTLKGVPQWMRFKPGTIMPGFQLACSVNANLGHLKGALQAHVSPKGVYYWSLSFNVCIHFGRTEYRAFIEWVEN</sequence>
<gene>
    <name evidence="1" type="ORF">V565_341390</name>
</gene>
<organism evidence="1 2">
    <name type="scientific">Rhizoctonia solani 123E</name>
    <dbReference type="NCBI Taxonomy" id="1423351"/>
    <lineage>
        <taxon>Eukaryota</taxon>
        <taxon>Fungi</taxon>
        <taxon>Dikarya</taxon>
        <taxon>Basidiomycota</taxon>
        <taxon>Agaricomycotina</taxon>
        <taxon>Agaricomycetes</taxon>
        <taxon>Cantharellales</taxon>
        <taxon>Ceratobasidiaceae</taxon>
        <taxon>Rhizoctonia</taxon>
    </lineage>
</organism>
<keyword evidence="1" id="KW-0346">Stress response</keyword>
<dbReference type="OrthoDB" id="2963168at2759"/>